<evidence type="ECO:0000259" key="2">
    <source>
        <dbReference type="Pfam" id="PF00534"/>
    </source>
</evidence>
<dbReference type="RefSeq" id="WP_092736893.1">
    <property type="nucleotide sequence ID" value="NZ_FNAS01000011.1"/>
</dbReference>
<feature type="domain" description="Glycosyl transferase family 1" evidence="2">
    <location>
        <begin position="180"/>
        <end position="331"/>
    </location>
</feature>
<dbReference type="GO" id="GO:0009103">
    <property type="term" value="P:lipopolysaccharide biosynthetic process"/>
    <property type="evidence" value="ECO:0007669"/>
    <property type="project" value="TreeGrafter"/>
</dbReference>
<dbReference type="PANTHER" id="PTHR46401:SF2">
    <property type="entry name" value="GLYCOSYLTRANSFERASE WBBK-RELATED"/>
    <property type="match status" value="1"/>
</dbReference>
<dbReference type="Proteomes" id="UP000198517">
    <property type="component" value="Unassembled WGS sequence"/>
</dbReference>
<keyword evidence="5" id="KW-1185">Reference proteome</keyword>
<evidence type="ECO:0000313" key="4">
    <source>
        <dbReference type="EMBL" id="SDE50788.1"/>
    </source>
</evidence>
<reference evidence="4 5" key="1">
    <citation type="submission" date="2016-10" db="EMBL/GenBank/DDBJ databases">
        <authorList>
            <person name="de Groot N.N."/>
        </authorList>
    </citation>
    <scope>NUCLEOTIDE SEQUENCE [LARGE SCALE GENOMIC DNA]</scope>
    <source>
        <strain evidence="4 5">DSM 24015</strain>
    </source>
</reference>
<protein>
    <submittedName>
        <fullName evidence="4">Glycosyltransferase involved in cell wall bisynthesis</fullName>
    </submittedName>
</protein>
<feature type="domain" description="Glycosyltransferase subfamily 4-like N-terminal" evidence="3">
    <location>
        <begin position="18"/>
        <end position="168"/>
    </location>
</feature>
<dbReference type="AlphaFoldDB" id="A0A1G7DGR7"/>
<dbReference type="InterPro" id="IPR001296">
    <property type="entry name" value="Glyco_trans_1"/>
</dbReference>
<evidence type="ECO:0000259" key="3">
    <source>
        <dbReference type="Pfam" id="PF13439"/>
    </source>
</evidence>
<dbReference type="STRING" id="1071918.SAMN05421544_11120"/>
<dbReference type="Pfam" id="PF00534">
    <property type="entry name" value="Glycos_transf_1"/>
    <property type="match status" value="1"/>
</dbReference>
<name>A0A1G7DGR7_9FLAO</name>
<dbReference type="GO" id="GO:0016757">
    <property type="term" value="F:glycosyltransferase activity"/>
    <property type="evidence" value="ECO:0007669"/>
    <property type="project" value="InterPro"/>
</dbReference>
<dbReference type="SUPFAM" id="SSF53756">
    <property type="entry name" value="UDP-Glycosyltransferase/glycogen phosphorylase"/>
    <property type="match status" value="1"/>
</dbReference>
<dbReference type="Gene3D" id="3.40.50.2000">
    <property type="entry name" value="Glycogen Phosphorylase B"/>
    <property type="match status" value="2"/>
</dbReference>
<keyword evidence="1 4" id="KW-0808">Transferase</keyword>
<organism evidence="4 5">
    <name type="scientific">Riemerella columbipharyngis</name>
    <dbReference type="NCBI Taxonomy" id="1071918"/>
    <lineage>
        <taxon>Bacteria</taxon>
        <taxon>Pseudomonadati</taxon>
        <taxon>Bacteroidota</taxon>
        <taxon>Flavobacteriia</taxon>
        <taxon>Flavobacteriales</taxon>
        <taxon>Weeksellaceae</taxon>
        <taxon>Riemerella</taxon>
    </lineage>
</organism>
<dbReference type="InterPro" id="IPR028098">
    <property type="entry name" value="Glyco_trans_4-like_N"/>
</dbReference>
<gene>
    <name evidence="4" type="ORF">SAMN05421544_11120</name>
</gene>
<dbReference type="Pfam" id="PF13439">
    <property type="entry name" value="Glyco_transf_4"/>
    <property type="match status" value="1"/>
</dbReference>
<accession>A0A1G7DGR7</accession>
<dbReference type="OrthoDB" id="9813214at2"/>
<sequence length="368" mass="42597">MEILVSAFSNLSTDQRIEKVCRTLHNTGYKLTLIGNDWGDCTPLERPYPVERIHLKSKTLRGAYVEFNYKLYSKLSARISCDTVLHANDLDALLPNYLLSKKNKIPLLFDSHEIFTEMPAIQGRWTQKVWRFLEKRTLPNLQYMMTESQSYANWFKEKYGVHSIVVRNIPFRIDTIPEFSKTDKKIILYQGAINPSRGLDKAIMAMKHLRNQNAILKIAGDGPKKSEYEKLAKDLGLEHCVHFAGRLLPQELRKLTQTANVGLSLEENGGVSYLYSLPNKVCDYIQARVPIVMINFPEMQRIHKDFKIGEMIDNHSPKIIAEHIDKVLDNGREHYLPELDRASKVFCWENEEPKILALYKKIIKDNFS</sequence>
<dbReference type="PANTHER" id="PTHR46401">
    <property type="entry name" value="GLYCOSYLTRANSFERASE WBBK-RELATED"/>
    <property type="match status" value="1"/>
</dbReference>
<evidence type="ECO:0000313" key="5">
    <source>
        <dbReference type="Proteomes" id="UP000198517"/>
    </source>
</evidence>
<proteinExistence type="predicted"/>
<dbReference type="EMBL" id="FNAS01000011">
    <property type="protein sequence ID" value="SDE50788.1"/>
    <property type="molecule type" value="Genomic_DNA"/>
</dbReference>
<evidence type="ECO:0000256" key="1">
    <source>
        <dbReference type="ARBA" id="ARBA00022679"/>
    </source>
</evidence>